<name>A0A927HAP7_9BACL</name>
<dbReference type="RefSeq" id="WP_190867876.1">
    <property type="nucleotide sequence ID" value="NZ_JACXIY010000061.1"/>
</dbReference>
<protein>
    <submittedName>
        <fullName evidence="2">Phosphotransferase</fullName>
    </submittedName>
</protein>
<organism evidence="2 3">
    <name type="scientific">Paenibacillus arenilitoris</name>
    <dbReference type="NCBI Taxonomy" id="2772299"/>
    <lineage>
        <taxon>Bacteria</taxon>
        <taxon>Bacillati</taxon>
        <taxon>Bacillota</taxon>
        <taxon>Bacilli</taxon>
        <taxon>Bacillales</taxon>
        <taxon>Paenibacillaceae</taxon>
        <taxon>Paenibacillus</taxon>
    </lineage>
</organism>
<proteinExistence type="predicted"/>
<dbReference type="InterPro" id="IPR011009">
    <property type="entry name" value="Kinase-like_dom_sf"/>
</dbReference>
<dbReference type="EMBL" id="JACXIY010000061">
    <property type="protein sequence ID" value="MBD2872824.1"/>
    <property type="molecule type" value="Genomic_DNA"/>
</dbReference>
<sequence length="316" mass="36095">MSESVNQSERYLNSIPLLGEDAKLERIRKGYSSDGKYIVFDRQGAPKYILRTYGIEQDRDKRLEFNRLAMMEEQDVECSRPIEIGVLHELGLGYMIVSYIEGNEATDELPLLTEEDQFRVGIQAGLELQKIHRVSCPEPIGPWADRMAAKHRRYRIAYANCGAAIPNDAKLLSYIDNNLRLMNGRSNIFQHDDYHVGNLIVKDGNLSGIIDFNRSDWGDPLHEFVKVGIFSSEVSVPFSVGQIAGYHNRKEPGEAFWPLYSLYLAMTLVSSVVWVLKVKPEELDVMMAKIDKVMEDHDGFELTVPKWYGRFQPGWG</sequence>
<feature type="domain" description="Aminoglycoside phosphotransferase" evidence="1">
    <location>
        <begin position="24"/>
        <end position="251"/>
    </location>
</feature>
<gene>
    <name evidence="2" type="ORF">IDH41_30115</name>
</gene>
<dbReference type="Proteomes" id="UP000632125">
    <property type="component" value="Unassembled WGS sequence"/>
</dbReference>
<dbReference type="SUPFAM" id="SSF56112">
    <property type="entry name" value="Protein kinase-like (PK-like)"/>
    <property type="match status" value="1"/>
</dbReference>
<dbReference type="PANTHER" id="PTHR41283">
    <property type="entry name" value="AMINOGLYCOSIDE PHOSPHOTRANSFERASE"/>
    <property type="match status" value="1"/>
</dbReference>
<dbReference type="Gene3D" id="3.90.1200.10">
    <property type="match status" value="1"/>
</dbReference>
<dbReference type="Pfam" id="PF01636">
    <property type="entry name" value="APH"/>
    <property type="match status" value="1"/>
</dbReference>
<accession>A0A927HAP7</accession>
<evidence type="ECO:0000313" key="2">
    <source>
        <dbReference type="EMBL" id="MBD2872824.1"/>
    </source>
</evidence>
<reference evidence="2" key="1">
    <citation type="submission" date="2020-09" db="EMBL/GenBank/DDBJ databases">
        <title>A novel bacterium of genus Paenibacillus, isolated from South China Sea.</title>
        <authorList>
            <person name="Huang H."/>
            <person name="Mo K."/>
            <person name="Hu Y."/>
        </authorList>
    </citation>
    <scope>NUCLEOTIDE SEQUENCE</scope>
    <source>
        <strain evidence="2">IB182493</strain>
    </source>
</reference>
<evidence type="ECO:0000259" key="1">
    <source>
        <dbReference type="Pfam" id="PF01636"/>
    </source>
</evidence>
<comment type="caution">
    <text evidence="2">The sequence shown here is derived from an EMBL/GenBank/DDBJ whole genome shotgun (WGS) entry which is preliminary data.</text>
</comment>
<dbReference type="AlphaFoldDB" id="A0A927HAP7"/>
<evidence type="ECO:0000313" key="3">
    <source>
        <dbReference type="Proteomes" id="UP000632125"/>
    </source>
</evidence>
<dbReference type="PANTHER" id="PTHR41283:SF1">
    <property type="entry name" value="AMINOGLYCOSIDE PHOSPHOTRANSFERASE DOMAIN-CONTAINING PROTEIN"/>
    <property type="match status" value="1"/>
</dbReference>
<keyword evidence="3" id="KW-1185">Reference proteome</keyword>
<dbReference type="InterPro" id="IPR002575">
    <property type="entry name" value="Aminoglycoside_PTrfase"/>
</dbReference>